<evidence type="ECO:0000256" key="1">
    <source>
        <dbReference type="ARBA" id="ARBA00008857"/>
    </source>
</evidence>
<keyword evidence="4" id="KW-0233">DNA recombination</keyword>
<dbReference type="PANTHER" id="PTHR30629:SF2">
    <property type="entry name" value="PROPHAGE INTEGRASE INTS-RELATED"/>
    <property type="match status" value="1"/>
</dbReference>
<dbReference type="CDD" id="cd00801">
    <property type="entry name" value="INT_P4_C"/>
    <property type="match status" value="1"/>
</dbReference>
<evidence type="ECO:0000256" key="4">
    <source>
        <dbReference type="ARBA" id="ARBA00023172"/>
    </source>
</evidence>
<comment type="similarity">
    <text evidence="1">Belongs to the 'phage' integrase family.</text>
</comment>
<keyword evidence="2" id="KW-0229">DNA integration</keyword>
<dbReference type="Gene3D" id="3.30.160.390">
    <property type="entry name" value="Integrase, DNA-binding domain"/>
    <property type="match status" value="1"/>
</dbReference>
<evidence type="ECO:0000256" key="2">
    <source>
        <dbReference type="ARBA" id="ARBA00022908"/>
    </source>
</evidence>
<evidence type="ECO:0000259" key="6">
    <source>
        <dbReference type="PROSITE" id="PS51898"/>
    </source>
</evidence>
<comment type="caution">
    <text evidence="8">The sequence shown here is derived from an EMBL/GenBank/DDBJ whole genome shotgun (WGS) entry which is preliminary data.</text>
</comment>
<reference evidence="8 9" key="1">
    <citation type="submission" date="2018-10" db="EMBL/GenBank/DDBJ databases">
        <title>Genomic Encyclopedia of Type Strains, Phase IV (KMG-IV): sequencing the most valuable type-strain genomes for metagenomic binning, comparative biology and taxonomic classification.</title>
        <authorList>
            <person name="Goeker M."/>
        </authorList>
    </citation>
    <scope>NUCLEOTIDE SEQUENCE [LARGE SCALE GENOMIC DNA]</scope>
    <source>
        <strain evidence="8 9">DSM 23841</strain>
    </source>
</reference>
<dbReference type="InterPro" id="IPR038488">
    <property type="entry name" value="Integrase_DNA-bd_sf"/>
</dbReference>
<dbReference type="GO" id="GO:0015074">
    <property type="term" value="P:DNA integration"/>
    <property type="evidence" value="ECO:0007669"/>
    <property type="project" value="UniProtKB-KW"/>
</dbReference>
<keyword evidence="3 5" id="KW-0238">DNA-binding</keyword>
<dbReference type="InterPro" id="IPR053876">
    <property type="entry name" value="Phage_int_M"/>
</dbReference>
<dbReference type="InterPro" id="IPR002104">
    <property type="entry name" value="Integrase_catalytic"/>
</dbReference>
<evidence type="ECO:0000313" key="9">
    <source>
        <dbReference type="Proteomes" id="UP000270626"/>
    </source>
</evidence>
<accession>A0A495WGI5</accession>
<feature type="domain" description="Tyr recombinase" evidence="6">
    <location>
        <begin position="217"/>
        <end position="396"/>
    </location>
</feature>
<organism evidence="8 9">
    <name type="scientific">Azonexus fungiphilus</name>
    <dbReference type="NCBI Taxonomy" id="146940"/>
    <lineage>
        <taxon>Bacteria</taxon>
        <taxon>Pseudomonadati</taxon>
        <taxon>Pseudomonadota</taxon>
        <taxon>Betaproteobacteria</taxon>
        <taxon>Rhodocyclales</taxon>
        <taxon>Azonexaceae</taxon>
        <taxon>Azonexus</taxon>
    </lineage>
</organism>
<dbReference type="PROSITE" id="PS51900">
    <property type="entry name" value="CB"/>
    <property type="match status" value="1"/>
</dbReference>
<dbReference type="GO" id="GO:0006310">
    <property type="term" value="P:DNA recombination"/>
    <property type="evidence" value="ECO:0007669"/>
    <property type="project" value="UniProtKB-KW"/>
</dbReference>
<keyword evidence="9" id="KW-1185">Reference proteome</keyword>
<dbReference type="InterPro" id="IPR010998">
    <property type="entry name" value="Integrase_recombinase_N"/>
</dbReference>
<dbReference type="Pfam" id="PF22022">
    <property type="entry name" value="Phage_int_M"/>
    <property type="match status" value="1"/>
</dbReference>
<evidence type="ECO:0000256" key="3">
    <source>
        <dbReference type="ARBA" id="ARBA00023125"/>
    </source>
</evidence>
<dbReference type="InterPro" id="IPR050808">
    <property type="entry name" value="Phage_Integrase"/>
</dbReference>
<name>A0A495WGI5_9RHOO</name>
<dbReference type="Pfam" id="PF00589">
    <property type="entry name" value="Phage_integrase"/>
    <property type="match status" value="1"/>
</dbReference>
<evidence type="ECO:0000256" key="5">
    <source>
        <dbReference type="PROSITE-ProRule" id="PRU01248"/>
    </source>
</evidence>
<sequence length="414" mass="46352">MGSTNRKELGALAVSQINRRGINFVGGVTGLGLNVTQTGSRSWILRYRVAGVRKDMGLGGYPDVTLAQAKELARTARIKLAQGIDPIAERREEWRKLIAEVAAAVTFKEAARRYIDSQESTWQNDKHVQQWRNTIETYAAPKIGQLPVKDITLADVLSVLEPIWRNKTETASRLRGRIESIIDWAIAKGYRTESNPARWKGLLDKILPAPGKIAKVDHHRALPYSELPAFMLKLAEQQGMGARALEFAILTACRSGEVRGATWDEFDLPNGIWTVPASRMKAKKEHRVPLSPRALQIVSELEKAAFCEFVFPSSHQPKSGNAKGSPLSDMTLAAVLRRMDVPAVPHGFRSTFRDWCAEQTDYPNEVAEMALAHTISNKVEAAYRRGDLFEKRKQLMQDWWSYAFSTSLPPATKF</sequence>
<dbReference type="InterPro" id="IPR013762">
    <property type="entry name" value="Integrase-like_cat_sf"/>
</dbReference>
<dbReference type="EMBL" id="RBXP01000011">
    <property type="protein sequence ID" value="RKT60812.1"/>
    <property type="molecule type" value="Genomic_DNA"/>
</dbReference>
<protein>
    <submittedName>
        <fullName evidence="8">Integrase</fullName>
    </submittedName>
</protein>
<dbReference type="AlphaFoldDB" id="A0A495WGI5"/>
<gene>
    <name evidence="8" type="ORF">DFR40_0959</name>
</gene>
<dbReference type="PROSITE" id="PS51898">
    <property type="entry name" value="TYR_RECOMBINASE"/>
    <property type="match status" value="1"/>
</dbReference>
<dbReference type="Proteomes" id="UP000270626">
    <property type="component" value="Unassembled WGS sequence"/>
</dbReference>
<dbReference type="Pfam" id="PF13356">
    <property type="entry name" value="Arm-DNA-bind_3"/>
    <property type="match status" value="1"/>
</dbReference>
<dbReference type="Gene3D" id="1.10.443.10">
    <property type="entry name" value="Intergrase catalytic core"/>
    <property type="match status" value="1"/>
</dbReference>
<dbReference type="Gene3D" id="1.10.150.130">
    <property type="match status" value="1"/>
</dbReference>
<proteinExistence type="inferred from homology"/>
<dbReference type="InterPro" id="IPR044068">
    <property type="entry name" value="CB"/>
</dbReference>
<dbReference type="InterPro" id="IPR025166">
    <property type="entry name" value="Integrase_DNA_bind_dom"/>
</dbReference>
<evidence type="ECO:0000313" key="8">
    <source>
        <dbReference type="EMBL" id="RKT60812.1"/>
    </source>
</evidence>
<dbReference type="GO" id="GO:0003677">
    <property type="term" value="F:DNA binding"/>
    <property type="evidence" value="ECO:0007669"/>
    <property type="project" value="UniProtKB-UniRule"/>
</dbReference>
<dbReference type="InterPro" id="IPR011010">
    <property type="entry name" value="DNA_brk_join_enz"/>
</dbReference>
<evidence type="ECO:0000259" key="7">
    <source>
        <dbReference type="PROSITE" id="PS51900"/>
    </source>
</evidence>
<dbReference type="OrthoDB" id="9775880at2"/>
<dbReference type="SUPFAM" id="SSF56349">
    <property type="entry name" value="DNA breaking-rejoining enzymes"/>
    <property type="match status" value="1"/>
</dbReference>
<feature type="domain" description="Core-binding (CB)" evidence="7">
    <location>
        <begin position="105"/>
        <end position="186"/>
    </location>
</feature>
<dbReference type="PANTHER" id="PTHR30629">
    <property type="entry name" value="PROPHAGE INTEGRASE"/>
    <property type="match status" value="1"/>
</dbReference>